<dbReference type="AlphaFoldDB" id="A0A1D2M6F6"/>
<dbReference type="OrthoDB" id="9831996at2759"/>
<accession>A0A1D2M6F6</accession>
<dbReference type="Proteomes" id="UP000094527">
    <property type="component" value="Unassembled WGS sequence"/>
</dbReference>
<proteinExistence type="predicted"/>
<dbReference type="STRING" id="48709.A0A1D2M6F6"/>
<organism evidence="1 2">
    <name type="scientific">Orchesella cincta</name>
    <name type="common">Springtail</name>
    <name type="synonym">Podura cincta</name>
    <dbReference type="NCBI Taxonomy" id="48709"/>
    <lineage>
        <taxon>Eukaryota</taxon>
        <taxon>Metazoa</taxon>
        <taxon>Ecdysozoa</taxon>
        <taxon>Arthropoda</taxon>
        <taxon>Hexapoda</taxon>
        <taxon>Collembola</taxon>
        <taxon>Entomobryomorpha</taxon>
        <taxon>Entomobryoidea</taxon>
        <taxon>Orchesellidae</taxon>
        <taxon>Orchesellinae</taxon>
        <taxon>Orchesella</taxon>
    </lineage>
</organism>
<reference evidence="1 2" key="1">
    <citation type="journal article" date="2016" name="Genome Biol. Evol.">
        <title>Gene Family Evolution Reflects Adaptation to Soil Environmental Stressors in the Genome of the Collembolan Orchesella cincta.</title>
        <authorList>
            <person name="Faddeeva-Vakhrusheva A."/>
            <person name="Derks M.F."/>
            <person name="Anvar S.Y."/>
            <person name="Agamennone V."/>
            <person name="Suring W."/>
            <person name="Smit S."/>
            <person name="van Straalen N.M."/>
            <person name="Roelofs D."/>
        </authorList>
    </citation>
    <scope>NUCLEOTIDE SEQUENCE [LARGE SCALE GENOMIC DNA]</scope>
    <source>
        <tissue evidence="1">Mixed pool</tissue>
    </source>
</reference>
<sequence length="188" mass="20664">MLKMQKPQIISFSHNDDDHYAFRVQYNFCNTSYVNIDGVFGQLSGKKETHCSLDFPRGDGGPLVVVGKTGSLSSNTLENVVDKGVHDGHGFGGDSSVGVNLLQHLVDVDSVGFLPLVLALLSISFGNVLLGFSCLLGSLSTGLWWHVERVVGLLGERVISNFQVESERVNDAVQSERLLFIWRERVQD</sequence>
<protein>
    <submittedName>
        <fullName evidence="1">Uncharacterized protein</fullName>
    </submittedName>
</protein>
<dbReference type="EMBL" id="LJIJ01003426">
    <property type="protein sequence ID" value="ODM88558.1"/>
    <property type="molecule type" value="Genomic_DNA"/>
</dbReference>
<evidence type="ECO:0000313" key="1">
    <source>
        <dbReference type="EMBL" id="ODM88558.1"/>
    </source>
</evidence>
<keyword evidence="2" id="KW-1185">Reference proteome</keyword>
<name>A0A1D2M6F6_ORCCI</name>
<evidence type="ECO:0000313" key="2">
    <source>
        <dbReference type="Proteomes" id="UP000094527"/>
    </source>
</evidence>
<comment type="caution">
    <text evidence="1">The sequence shown here is derived from an EMBL/GenBank/DDBJ whole genome shotgun (WGS) entry which is preliminary data.</text>
</comment>
<gene>
    <name evidence="1" type="ORF">Ocin01_18123</name>
</gene>